<accession>A0AAN7BN00</accession>
<feature type="transmembrane region" description="Helical" evidence="2">
    <location>
        <begin position="46"/>
        <end position="62"/>
    </location>
</feature>
<feature type="transmembrane region" description="Helical" evidence="2">
    <location>
        <begin position="162"/>
        <end position="183"/>
    </location>
</feature>
<dbReference type="Proteomes" id="UP001301958">
    <property type="component" value="Unassembled WGS sequence"/>
</dbReference>
<sequence>MLTKFLITALFAALIESLPVEASTRYEKKSCQIIGDADIYGIGVRVGYYLTWFAGVISFGAGEKTSMPDLLNVVNVVFFAVIVTLFLALQSFSVIIMTQFTEIFQRSWGGFMTLTSVHTGLLPWLYWVRIDQGRKMDCPSVKMWIFAPFDFYNPHYIRFNRVVSIVVYLGAPFLLGGGLWLLITGKIPVIPAISKQGDPKTSSPQRSADDDSELEKEKKGV</sequence>
<dbReference type="AlphaFoldDB" id="A0AAN7BN00"/>
<evidence type="ECO:0000256" key="1">
    <source>
        <dbReference type="SAM" id="MobiDB-lite"/>
    </source>
</evidence>
<feature type="chain" id="PRO_5042857726" evidence="3">
    <location>
        <begin position="18"/>
        <end position="221"/>
    </location>
</feature>
<evidence type="ECO:0000256" key="3">
    <source>
        <dbReference type="SAM" id="SignalP"/>
    </source>
</evidence>
<comment type="caution">
    <text evidence="4">The sequence shown here is derived from an EMBL/GenBank/DDBJ whole genome shotgun (WGS) entry which is preliminary data.</text>
</comment>
<keyword evidence="3" id="KW-0732">Signal</keyword>
<reference evidence="4" key="1">
    <citation type="journal article" date="2023" name="Mol. Phylogenet. Evol.">
        <title>Genome-scale phylogeny and comparative genomics of the fungal order Sordariales.</title>
        <authorList>
            <person name="Hensen N."/>
            <person name="Bonometti L."/>
            <person name="Westerberg I."/>
            <person name="Brannstrom I.O."/>
            <person name="Guillou S."/>
            <person name="Cros-Aarteil S."/>
            <person name="Calhoun S."/>
            <person name="Haridas S."/>
            <person name="Kuo A."/>
            <person name="Mondo S."/>
            <person name="Pangilinan J."/>
            <person name="Riley R."/>
            <person name="LaButti K."/>
            <person name="Andreopoulos B."/>
            <person name="Lipzen A."/>
            <person name="Chen C."/>
            <person name="Yan M."/>
            <person name="Daum C."/>
            <person name="Ng V."/>
            <person name="Clum A."/>
            <person name="Steindorff A."/>
            <person name="Ohm R.A."/>
            <person name="Martin F."/>
            <person name="Silar P."/>
            <person name="Natvig D.O."/>
            <person name="Lalanne C."/>
            <person name="Gautier V."/>
            <person name="Ament-Velasquez S.L."/>
            <person name="Kruys A."/>
            <person name="Hutchinson M.I."/>
            <person name="Powell A.J."/>
            <person name="Barry K."/>
            <person name="Miller A.N."/>
            <person name="Grigoriev I.V."/>
            <person name="Debuchy R."/>
            <person name="Gladieux P."/>
            <person name="Hiltunen Thoren M."/>
            <person name="Johannesson H."/>
        </authorList>
    </citation>
    <scope>NUCLEOTIDE SEQUENCE</scope>
    <source>
        <strain evidence="4">CBS 990.96</strain>
    </source>
</reference>
<organism evidence="4 5">
    <name type="scientific">Podospora fimiseda</name>
    <dbReference type="NCBI Taxonomy" id="252190"/>
    <lineage>
        <taxon>Eukaryota</taxon>
        <taxon>Fungi</taxon>
        <taxon>Dikarya</taxon>
        <taxon>Ascomycota</taxon>
        <taxon>Pezizomycotina</taxon>
        <taxon>Sordariomycetes</taxon>
        <taxon>Sordariomycetidae</taxon>
        <taxon>Sordariales</taxon>
        <taxon>Podosporaceae</taxon>
        <taxon>Podospora</taxon>
    </lineage>
</organism>
<name>A0AAN7BN00_9PEZI</name>
<feature type="signal peptide" evidence="3">
    <location>
        <begin position="1"/>
        <end position="17"/>
    </location>
</feature>
<evidence type="ECO:0000313" key="5">
    <source>
        <dbReference type="Proteomes" id="UP001301958"/>
    </source>
</evidence>
<proteinExistence type="predicted"/>
<gene>
    <name evidence="4" type="ORF">QBC38DRAFT_529068</name>
</gene>
<evidence type="ECO:0000313" key="4">
    <source>
        <dbReference type="EMBL" id="KAK4226334.1"/>
    </source>
</evidence>
<feature type="transmembrane region" description="Helical" evidence="2">
    <location>
        <begin position="108"/>
        <end position="127"/>
    </location>
</feature>
<keyword evidence="2" id="KW-1133">Transmembrane helix</keyword>
<feature type="region of interest" description="Disordered" evidence="1">
    <location>
        <begin position="194"/>
        <end position="221"/>
    </location>
</feature>
<keyword evidence="2" id="KW-0812">Transmembrane</keyword>
<protein>
    <submittedName>
        <fullName evidence="4">Uncharacterized protein</fullName>
    </submittedName>
</protein>
<keyword evidence="5" id="KW-1185">Reference proteome</keyword>
<reference evidence="4" key="2">
    <citation type="submission" date="2023-05" db="EMBL/GenBank/DDBJ databases">
        <authorList>
            <consortium name="Lawrence Berkeley National Laboratory"/>
            <person name="Steindorff A."/>
            <person name="Hensen N."/>
            <person name="Bonometti L."/>
            <person name="Westerberg I."/>
            <person name="Brannstrom I.O."/>
            <person name="Guillou S."/>
            <person name="Cros-Aarteil S."/>
            <person name="Calhoun S."/>
            <person name="Haridas S."/>
            <person name="Kuo A."/>
            <person name="Mondo S."/>
            <person name="Pangilinan J."/>
            <person name="Riley R."/>
            <person name="Labutti K."/>
            <person name="Andreopoulos B."/>
            <person name="Lipzen A."/>
            <person name="Chen C."/>
            <person name="Yanf M."/>
            <person name="Daum C."/>
            <person name="Ng V."/>
            <person name="Clum A."/>
            <person name="Ohm R."/>
            <person name="Martin F."/>
            <person name="Silar P."/>
            <person name="Natvig D."/>
            <person name="Lalanne C."/>
            <person name="Gautier V."/>
            <person name="Ament-Velasquez S.L."/>
            <person name="Kruys A."/>
            <person name="Hutchinson M.I."/>
            <person name="Powell A.J."/>
            <person name="Barry K."/>
            <person name="Miller A.N."/>
            <person name="Grigoriev I.V."/>
            <person name="Debuchy R."/>
            <person name="Gladieux P."/>
            <person name="Thoren M.H."/>
            <person name="Johannesson H."/>
        </authorList>
    </citation>
    <scope>NUCLEOTIDE SEQUENCE</scope>
    <source>
        <strain evidence="4">CBS 990.96</strain>
    </source>
</reference>
<keyword evidence="2" id="KW-0472">Membrane</keyword>
<evidence type="ECO:0000256" key="2">
    <source>
        <dbReference type="SAM" id="Phobius"/>
    </source>
</evidence>
<dbReference type="EMBL" id="MU865349">
    <property type="protein sequence ID" value="KAK4226334.1"/>
    <property type="molecule type" value="Genomic_DNA"/>
</dbReference>
<feature type="transmembrane region" description="Helical" evidence="2">
    <location>
        <begin position="74"/>
        <end position="96"/>
    </location>
</feature>